<dbReference type="Gene3D" id="2.170.130.10">
    <property type="entry name" value="TonB-dependent receptor, plug domain"/>
    <property type="match status" value="1"/>
</dbReference>
<evidence type="ECO:0000313" key="7">
    <source>
        <dbReference type="Proteomes" id="UP001155483"/>
    </source>
</evidence>
<feature type="chain" id="PRO_5040727684" evidence="4">
    <location>
        <begin position="19"/>
        <end position="849"/>
    </location>
</feature>
<keyword evidence="3" id="KW-0998">Cell outer membrane</keyword>
<proteinExistence type="predicted"/>
<dbReference type="SUPFAM" id="SSF56935">
    <property type="entry name" value="Porins"/>
    <property type="match status" value="1"/>
</dbReference>
<dbReference type="PANTHER" id="PTHR40980">
    <property type="entry name" value="PLUG DOMAIN-CONTAINING PROTEIN"/>
    <property type="match status" value="1"/>
</dbReference>
<dbReference type="Pfam" id="PF14905">
    <property type="entry name" value="OMP_b-brl_3"/>
    <property type="match status" value="1"/>
</dbReference>
<keyword evidence="2" id="KW-0472">Membrane</keyword>
<keyword evidence="6" id="KW-0675">Receptor</keyword>
<evidence type="ECO:0000259" key="5">
    <source>
        <dbReference type="Pfam" id="PF14905"/>
    </source>
</evidence>
<organism evidence="6 7">
    <name type="scientific">Paraflavisolibacter caeni</name>
    <dbReference type="NCBI Taxonomy" id="2982496"/>
    <lineage>
        <taxon>Bacteria</taxon>
        <taxon>Pseudomonadati</taxon>
        <taxon>Bacteroidota</taxon>
        <taxon>Chitinophagia</taxon>
        <taxon>Chitinophagales</taxon>
        <taxon>Chitinophagaceae</taxon>
        <taxon>Paraflavisolibacter</taxon>
    </lineage>
</organism>
<dbReference type="GO" id="GO:0009279">
    <property type="term" value="C:cell outer membrane"/>
    <property type="evidence" value="ECO:0007669"/>
    <property type="project" value="UniProtKB-SubCell"/>
</dbReference>
<evidence type="ECO:0000256" key="3">
    <source>
        <dbReference type="ARBA" id="ARBA00023237"/>
    </source>
</evidence>
<feature type="domain" description="Outer membrane protein beta-barrel" evidence="5">
    <location>
        <begin position="393"/>
        <end position="826"/>
    </location>
</feature>
<evidence type="ECO:0000256" key="2">
    <source>
        <dbReference type="ARBA" id="ARBA00023136"/>
    </source>
</evidence>
<name>A0A9X2XTP7_9BACT</name>
<feature type="signal peptide" evidence="4">
    <location>
        <begin position="1"/>
        <end position="18"/>
    </location>
</feature>
<keyword evidence="4" id="KW-0732">Signal</keyword>
<keyword evidence="7" id="KW-1185">Reference proteome</keyword>
<dbReference type="PANTHER" id="PTHR40980:SF4">
    <property type="entry name" value="TONB-DEPENDENT RECEPTOR-LIKE BETA-BARREL DOMAIN-CONTAINING PROTEIN"/>
    <property type="match status" value="1"/>
</dbReference>
<evidence type="ECO:0000256" key="4">
    <source>
        <dbReference type="SAM" id="SignalP"/>
    </source>
</evidence>
<dbReference type="Gene3D" id="2.40.170.20">
    <property type="entry name" value="TonB-dependent receptor, beta-barrel domain"/>
    <property type="match status" value="1"/>
</dbReference>
<reference evidence="6" key="2">
    <citation type="submission" date="2023-04" db="EMBL/GenBank/DDBJ databases">
        <title>Paracnuella aquatica gen. nov., sp. nov., a member of the family Chitinophagaceae isolated from a hot spring.</title>
        <authorList>
            <person name="Wang C."/>
        </authorList>
    </citation>
    <scope>NUCLEOTIDE SEQUENCE</scope>
    <source>
        <strain evidence="6">LB-8</strain>
    </source>
</reference>
<dbReference type="InterPro" id="IPR036942">
    <property type="entry name" value="Beta-barrel_TonB_sf"/>
</dbReference>
<protein>
    <submittedName>
        <fullName evidence="6">TonB-dependent receptor family protein</fullName>
    </submittedName>
</protein>
<dbReference type="InterPro" id="IPR037066">
    <property type="entry name" value="Plug_dom_sf"/>
</dbReference>
<dbReference type="Proteomes" id="UP001155483">
    <property type="component" value="Unassembled WGS sequence"/>
</dbReference>
<sequence>MIPFLLLLSIFFLLTAQAQVDVEKSPVTKRNNNSFNNKTIQGKCIDAVTRKGIELVTVQLYAYLQDSVSAEKDTLVSVMFTKSNGDFNFSNLPQADSFRVTLSGVGYEKWEKNIILKRRASIIDLGNISLKREAQVLESVSVTAQRPALQMDIDRKVFSIENSIVATGGTALDVIRNIPSVSVDVEGNVLLRNVQPQIFVDGHPTILSLDQIPADQIDRVELITNPSAKFDATSSARIINIVLKRNRRVGLNGIATVGGGHPDLLNGNLTLNARQGKFNVFAIGSYNRQGGMAKGKTLRQNKVGGAVSNYFNQVSWNDINRRFSSVRFGVDFFASNRSTISLTQNIVGGKFSNNEEQDQEYLNSSHILERFGEREAEGRNQFDRYNSQLNYTHKFPEQGKELSANFNYSWGEGSEVANIVNRFFRPDGSPLGVDARVRNKGSNNFDQYIFQVDFVDPTGNNSKLESGLRSYINRQTSYFSSFSLNNGSETLLPLSNNYSYDEMVNAAYITYSNKIKTFSYQAGLRVEVSQFEGELIDSAQKFGYDYPSTLGRLFDALFPSLFLTKQVSDHLELQVNYTRRIQRPGFWQLNPFVDISDPQNLRQGNPELKPEFINSFELNYNQKYKKGNFLGVLYFRNNQSDITRYSDTISASQYQQLNNAAIDTNAILNTFINARYTNYSGLELTLQHRFDTHFDIVPTVNLQHRNVKADVGELRLINKGFNWEGKLTLNYNFGAAKNALLNDLRFQLIGAYESREVTAQGRNVPQNRLDFALRKDFLKDNKASFTFNINDVFNSYRFGNIYDTETFYQESYRRRNVRTFRASLTYKFGMQDFSLPKRPDNRSEDREEE</sequence>
<gene>
    <name evidence="6" type="ORF">OCK74_03730</name>
</gene>
<evidence type="ECO:0000256" key="1">
    <source>
        <dbReference type="ARBA" id="ARBA00004442"/>
    </source>
</evidence>
<dbReference type="InterPro" id="IPR041700">
    <property type="entry name" value="OMP_b-brl_3"/>
</dbReference>
<comment type="caution">
    <text evidence="6">The sequence shown here is derived from an EMBL/GenBank/DDBJ whole genome shotgun (WGS) entry which is preliminary data.</text>
</comment>
<dbReference type="AlphaFoldDB" id="A0A9X2XTP7"/>
<reference evidence="6" key="1">
    <citation type="submission" date="2022-09" db="EMBL/GenBank/DDBJ databases">
        <authorList>
            <person name="Yuan C."/>
            <person name="Ke Z."/>
        </authorList>
    </citation>
    <scope>NUCLEOTIDE SEQUENCE</scope>
    <source>
        <strain evidence="6">LB-8</strain>
    </source>
</reference>
<comment type="subcellular location">
    <subcellularLocation>
        <location evidence="1">Cell outer membrane</location>
    </subcellularLocation>
</comment>
<evidence type="ECO:0000313" key="6">
    <source>
        <dbReference type="EMBL" id="MCU7548206.1"/>
    </source>
</evidence>
<dbReference type="EMBL" id="JAOTIF010000001">
    <property type="protein sequence ID" value="MCU7548206.1"/>
    <property type="molecule type" value="Genomic_DNA"/>
</dbReference>
<dbReference type="RefSeq" id="WP_279295650.1">
    <property type="nucleotide sequence ID" value="NZ_JAOTIF010000001.1"/>
</dbReference>
<accession>A0A9X2XTP7</accession>